<name>A0A150K060_HEYCO</name>
<protein>
    <submittedName>
        <fullName evidence="1">Uncharacterized protein</fullName>
    </submittedName>
</protein>
<evidence type="ECO:0000313" key="1">
    <source>
        <dbReference type="EMBL" id="KYC62852.1"/>
    </source>
</evidence>
<reference evidence="1 2" key="1">
    <citation type="submission" date="2016-01" db="EMBL/GenBank/DDBJ databases">
        <title>Genome Sequences of Twelve Sporeforming Bacillus Species Isolated from Foods.</title>
        <authorList>
            <person name="Berendsen E.M."/>
            <person name="Wells-Bennik M.H."/>
            <person name="Krawcyk A.O."/>
            <person name="De Jong A."/>
            <person name="Holsappel S."/>
            <person name="Eijlander R.T."/>
            <person name="Kuipers O.P."/>
        </authorList>
    </citation>
    <scope>NUCLEOTIDE SEQUENCE [LARGE SCALE GENOMIC DNA]</scope>
    <source>
        <strain evidence="1 2">B4098</strain>
    </source>
</reference>
<dbReference type="EMBL" id="LQYG01000043">
    <property type="protein sequence ID" value="KYC62852.1"/>
    <property type="molecule type" value="Genomic_DNA"/>
</dbReference>
<accession>A0A150K060</accession>
<gene>
    <name evidence="1" type="ORF">B4098_0842</name>
</gene>
<dbReference type="PATRIC" id="fig|1398.26.peg.2915"/>
<dbReference type="Proteomes" id="UP000075288">
    <property type="component" value="Unassembled WGS sequence"/>
</dbReference>
<comment type="caution">
    <text evidence="1">The sequence shown here is derived from an EMBL/GenBank/DDBJ whole genome shotgun (WGS) entry which is preliminary data.</text>
</comment>
<evidence type="ECO:0000313" key="2">
    <source>
        <dbReference type="Proteomes" id="UP000075288"/>
    </source>
</evidence>
<sequence length="43" mass="5247">MEMFFETKDIKVLLDAYVVVNARHQQKNENQPVHIIRVREMEF</sequence>
<dbReference type="AlphaFoldDB" id="A0A150K060"/>
<proteinExistence type="predicted"/>
<organism evidence="1 2">
    <name type="scientific">Heyndrickxia coagulans</name>
    <name type="common">Weizmannia coagulans</name>
    <dbReference type="NCBI Taxonomy" id="1398"/>
    <lineage>
        <taxon>Bacteria</taxon>
        <taxon>Bacillati</taxon>
        <taxon>Bacillota</taxon>
        <taxon>Bacilli</taxon>
        <taxon>Bacillales</taxon>
        <taxon>Bacillaceae</taxon>
        <taxon>Heyndrickxia</taxon>
    </lineage>
</organism>